<dbReference type="PANTHER" id="PTHR46847">
    <property type="entry name" value="D-ALLOSE-BINDING PERIPLASMIC PROTEIN-RELATED"/>
    <property type="match status" value="1"/>
</dbReference>
<dbReference type="SUPFAM" id="SSF53822">
    <property type="entry name" value="Periplasmic binding protein-like I"/>
    <property type="match status" value="1"/>
</dbReference>
<dbReference type="GO" id="GO:0030246">
    <property type="term" value="F:carbohydrate binding"/>
    <property type="evidence" value="ECO:0007669"/>
    <property type="project" value="UniProtKB-ARBA"/>
</dbReference>
<evidence type="ECO:0000256" key="1">
    <source>
        <dbReference type="ARBA" id="ARBA00004196"/>
    </source>
</evidence>
<feature type="chain" id="PRO_5019160210" description="Periplasmic binding protein domain-containing protein" evidence="4">
    <location>
        <begin position="32"/>
        <end position="384"/>
    </location>
</feature>
<comment type="subcellular location">
    <subcellularLocation>
        <location evidence="1">Cell envelope</location>
    </subcellularLocation>
</comment>
<proteinExistence type="inferred from homology"/>
<organism evidence="6 7">
    <name type="scientific">Pseudotabrizicola alkalilacus</name>
    <dbReference type="NCBI Taxonomy" id="2305252"/>
    <lineage>
        <taxon>Bacteria</taxon>
        <taxon>Pseudomonadati</taxon>
        <taxon>Pseudomonadota</taxon>
        <taxon>Alphaproteobacteria</taxon>
        <taxon>Rhodobacterales</taxon>
        <taxon>Paracoccaceae</taxon>
        <taxon>Pseudotabrizicola</taxon>
    </lineage>
</organism>
<dbReference type="Pfam" id="PF13407">
    <property type="entry name" value="Peripla_BP_4"/>
    <property type="match status" value="1"/>
</dbReference>
<feature type="signal peptide" evidence="4">
    <location>
        <begin position="1"/>
        <end position="31"/>
    </location>
</feature>
<comment type="caution">
    <text evidence="6">The sequence shown here is derived from an EMBL/GenBank/DDBJ whole genome shotgun (WGS) entry which is preliminary data.</text>
</comment>
<sequence>MGGNAMNGKMSLKGLLLSGLLISGLAQHATAQTVPDAAKERGYLLLPELHEMLPAERDAMTAFMGKVQAAAVTSEKTYDKPLKVALMFPSLETSDAWARLNLSIRARMEEMGVPFEIVEYMVKPDEHDRQGAQVEQILASDFDYVVIGPTEYQVQKSNIARLSAEVPTLVMNVVNPFVDLLGTANQPITHVGFDHTIGAEELCRWTIAETGGEGKIALLRYIPGLIDSQRSDHFAKCVEDNSNLQIVDHFEANGDRELSFSGANALLSRHPDIKMLHAASTAIALGALAAATERGVLDDVIINGWGGGADELKSIMDGGLKVTAFRVNDDWGTAVAEAIRAHAEGQPVPVVLAATIKALDYRLTPEQITTETDYAFRYSGKLDR</sequence>
<evidence type="ECO:0000256" key="2">
    <source>
        <dbReference type="ARBA" id="ARBA00007639"/>
    </source>
</evidence>
<dbReference type="InterPro" id="IPR028082">
    <property type="entry name" value="Peripla_BP_I"/>
</dbReference>
<evidence type="ECO:0000256" key="4">
    <source>
        <dbReference type="SAM" id="SignalP"/>
    </source>
</evidence>
<evidence type="ECO:0000259" key="5">
    <source>
        <dbReference type="Pfam" id="PF13407"/>
    </source>
</evidence>
<comment type="similarity">
    <text evidence="2">Belongs to the bacterial solute-binding protein 2 family.</text>
</comment>
<keyword evidence="7" id="KW-1185">Reference proteome</keyword>
<name>A0A411Z4W1_9RHOB</name>
<dbReference type="GO" id="GO:0030313">
    <property type="term" value="C:cell envelope"/>
    <property type="evidence" value="ECO:0007669"/>
    <property type="project" value="UniProtKB-SubCell"/>
</dbReference>
<evidence type="ECO:0000256" key="3">
    <source>
        <dbReference type="ARBA" id="ARBA00022729"/>
    </source>
</evidence>
<dbReference type="AlphaFoldDB" id="A0A411Z4W1"/>
<dbReference type="EMBL" id="QWEY01000002">
    <property type="protein sequence ID" value="RGP38090.1"/>
    <property type="molecule type" value="Genomic_DNA"/>
</dbReference>
<gene>
    <name evidence="6" type="ORF">D1012_04425</name>
</gene>
<reference evidence="6 7" key="1">
    <citation type="submission" date="2018-08" db="EMBL/GenBank/DDBJ databases">
        <title>Flavobacterium tibetense sp. nov., isolated from a wetland YonghuCo on Tibetan Plateau.</title>
        <authorList>
            <person name="Phurbu D."/>
            <person name="Lu H."/>
            <person name="Xing P."/>
        </authorList>
    </citation>
    <scope>NUCLEOTIDE SEQUENCE [LARGE SCALE GENOMIC DNA]</scope>
    <source>
        <strain evidence="6 7">DJC</strain>
    </source>
</reference>
<dbReference type="PANTHER" id="PTHR46847:SF1">
    <property type="entry name" value="D-ALLOSE-BINDING PERIPLASMIC PROTEIN-RELATED"/>
    <property type="match status" value="1"/>
</dbReference>
<accession>A0A411Z4W1</accession>
<dbReference type="Gene3D" id="3.40.50.2300">
    <property type="match status" value="2"/>
</dbReference>
<keyword evidence="3 4" id="KW-0732">Signal</keyword>
<feature type="domain" description="Periplasmic binding protein" evidence="5">
    <location>
        <begin position="88"/>
        <end position="346"/>
    </location>
</feature>
<dbReference type="InterPro" id="IPR025997">
    <property type="entry name" value="SBP_2_dom"/>
</dbReference>
<evidence type="ECO:0000313" key="7">
    <source>
        <dbReference type="Proteomes" id="UP000284547"/>
    </source>
</evidence>
<evidence type="ECO:0000313" key="6">
    <source>
        <dbReference type="EMBL" id="RGP38090.1"/>
    </source>
</evidence>
<dbReference type="Proteomes" id="UP000284547">
    <property type="component" value="Unassembled WGS sequence"/>
</dbReference>
<protein>
    <recommendedName>
        <fullName evidence="5">Periplasmic binding protein domain-containing protein</fullName>
    </recommendedName>
</protein>